<gene>
    <name evidence="2" type="ORF">XNOV1_A005112</name>
</gene>
<feature type="compositionally biased region" description="Basic and acidic residues" evidence="1">
    <location>
        <begin position="195"/>
        <end position="209"/>
    </location>
</feature>
<protein>
    <submittedName>
        <fullName evidence="2">Uncharacterized protein</fullName>
    </submittedName>
</protein>
<dbReference type="EMBL" id="OY660882">
    <property type="protein sequence ID" value="CAJ1080182.1"/>
    <property type="molecule type" value="Genomic_DNA"/>
</dbReference>
<evidence type="ECO:0000256" key="1">
    <source>
        <dbReference type="SAM" id="MobiDB-lite"/>
    </source>
</evidence>
<keyword evidence="3" id="KW-1185">Reference proteome</keyword>
<dbReference type="Proteomes" id="UP001178508">
    <property type="component" value="Chromosome 19"/>
</dbReference>
<feature type="region of interest" description="Disordered" evidence="1">
    <location>
        <begin position="175"/>
        <end position="226"/>
    </location>
</feature>
<reference evidence="2" key="1">
    <citation type="submission" date="2023-08" db="EMBL/GenBank/DDBJ databases">
        <authorList>
            <person name="Alioto T."/>
            <person name="Alioto T."/>
            <person name="Gomez Garrido J."/>
        </authorList>
    </citation>
    <scope>NUCLEOTIDE SEQUENCE</scope>
</reference>
<name>A0AAV1H2C0_XYRNO</name>
<evidence type="ECO:0000313" key="2">
    <source>
        <dbReference type="EMBL" id="CAJ1080182.1"/>
    </source>
</evidence>
<feature type="region of interest" description="Disordered" evidence="1">
    <location>
        <begin position="28"/>
        <end position="72"/>
    </location>
</feature>
<dbReference type="AlphaFoldDB" id="A0AAV1H2C0"/>
<sequence length="349" mass="38789">MEQLSHELSPYNVRERERDAVADLTETLHDFDLESQGENNTERGRGEDLESNQSLNSTSKECESTTTEGYEANLEQKSIAKKTESLPSPQAAVNPHNKISAWDSGIVTNPNFKDCNIENFNITITSGKESIVPSKKESVNAAAPLHKSLLAVESGCSINESLPLYWTLNTSTSTDLNMEQQSHEPSPSNVRKKQRDAVADLTETRHDFDLESQGENNTERGRGEDLESNQVLCMVKKQKHDQPKPYEECESITMEVDEADLEQKNAAEKTESLPSPQAPVYRTAKISARDRGIVNNPNIIGSNIGTLNFTLITSGRESIVPSKEESVDAAAPFVKSEYFFMCITKFQNV</sequence>
<proteinExistence type="predicted"/>
<evidence type="ECO:0000313" key="3">
    <source>
        <dbReference type="Proteomes" id="UP001178508"/>
    </source>
</evidence>
<feature type="compositionally biased region" description="Polar residues" evidence="1">
    <location>
        <begin position="175"/>
        <end position="189"/>
    </location>
</feature>
<accession>A0AAV1H2C0</accession>
<organism evidence="2 3">
    <name type="scientific">Xyrichtys novacula</name>
    <name type="common">Pearly razorfish</name>
    <name type="synonym">Hemipteronotus novacula</name>
    <dbReference type="NCBI Taxonomy" id="13765"/>
    <lineage>
        <taxon>Eukaryota</taxon>
        <taxon>Metazoa</taxon>
        <taxon>Chordata</taxon>
        <taxon>Craniata</taxon>
        <taxon>Vertebrata</taxon>
        <taxon>Euteleostomi</taxon>
        <taxon>Actinopterygii</taxon>
        <taxon>Neopterygii</taxon>
        <taxon>Teleostei</taxon>
        <taxon>Neoteleostei</taxon>
        <taxon>Acanthomorphata</taxon>
        <taxon>Eupercaria</taxon>
        <taxon>Labriformes</taxon>
        <taxon>Labridae</taxon>
        <taxon>Xyrichtys</taxon>
    </lineage>
</organism>